<dbReference type="InterPro" id="IPR000838">
    <property type="entry name" value="RNA_pol_sigma70_ECF_CS"/>
</dbReference>
<protein>
    <recommendedName>
        <fullName evidence="6">RNA polymerase sigma factor</fullName>
    </recommendedName>
</protein>
<dbReference type="GO" id="GO:0016987">
    <property type="term" value="F:sigma factor activity"/>
    <property type="evidence" value="ECO:0007669"/>
    <property type="project" value="UniProtKB-KW"/>
</dbReference>
<sequence>MQARGRFVPGRSSSQVAETDDVTDAVRRATQGESSAFSELYRLTRPLVARLVAGFGTLSPDEAEDVLQESYVRAFRGLPQLKSPGAFTPWLLTIARNRARTRLERRSLLQRMEEERVDPTPETVPALPPTLQVERDIEVVRQLIAELPEGEEKKTVQLFYIEGQLSAREIAEQLGVGKSTVTMRLERFRGRIKRELLQRVLAGRWD</sequence>
<keyword evidence="2 6" id="KW-0805">Transcription regulation</keyword>
<dbReference type="PANTHER" id="PTHR43133">
    <property type="entry name" value="RNA POLYMERASE ECF-TYPE SIGMA FACTO"/>
    <property type="match status" value="1"/>
</dbReference>
<dbReference type="Pfam" id="PF04542">
    <property type="entry name" value="Sigma70_r2"/>
    <property type="match status" value="1"/>
</dbReference>
<dbReference type="GO" id="GO:0006352">
    <property type="term" value="P:DNA-templated transcription initiation"/>
    <property type="evidence" value="ECO:0007669"/>
    <property type="project" value="InterPro"/>
</dbReference>
<reference evidence="9 10" key="1">
    <citation type="submission" date="2020-05" db="EMBL/GenBank/DDBJ databases">
        <authorList>
            <person name="Whitworth D."/>
        </authorList>
    </citation>
    <scope>NUCLEOTIDE SEQUENCE [LARGE SCALE GENOMIC DNA]</scope>
    <source>
        <strain evidence="9 10">AB043B</strain>
    </source>
</reference>
<evidence type="ECO:0000256" key="1">
    <source>
        <dbReference type="ARBA" id="ARBA00010641"/>
    </source>
</evidence>
<feature type="domain" description="RNA polymerase sigma-70 region 2" evidence="8">
    <location>
        <begin position="40"/>
        <end position="107"/>
    </location>
</feature>
<dbReference type="SUPFAM" id="SSF88659">
    <property type="entry name" value="Sigma3 and sigma4 domains of RNA polymerase sigma factors"/>
    <property type="match status" value="1"/>
</dbReference>
<evidence type="ECO:0000256" key="3">
    <source>
        <dbReference type="ARBA" id="ARBA00023082"/>
    </source>
</evidence>
<gene>
    <name evidence="9" type="ORF">HMI49_20205</name>
</gene>
<comment type="similarity">
    <text evidence="1 6">Belongs to the sigma-70 factor family. ECF subfamily.</text>
</comment>
<dbReference type="SUPFAM" id="SSF88946">
    <property type="entry name" value="Sigma2 domain of RNA polymerase sigma factors"/>
    <property type="match status" value="1"/>
</dbReference>
<dbReference type="OrthoDB" id="5380947at2"/>
<evidence type="ECO:0000256" key="6">
    <source>
        <dbReference type="RuleBase" id="RU000716"/>
    </source>
</evidence>
<evidence type="ECO:0000313" key="10">
    <source>
        <dbReference type="Proteomes" id="UP000563426"/>
    </source>
</evidence>
<dbReference type="GO" id="GO:0003677">
    <property type="term" value="F:DNA binding"/>
    <property type="evidence" value="ECO:0007669"/>
    <property type="project" value="UniProtKB-KW"/>
</dbReference>
<dbReference type="InterPro" id="IPR013325">
    <property type="entry name" value="RNA_pol_sigma_r2"/>
</dbReference>
<dbReference type="Gene3D" id="1.10.1740.10">
    <property type="match status" value="1"/>
</dbReference>
<feature type="region of interest" description="Disordered" evidence="7">
    <location>
        <begin position="1"/>
        <end position="22"/>
    </location>
</feature>
<evidence type="ECO:0000256" key="7">
    <source>
        <dbReference type="SAM" id="MobiDB-lite"/>
    </source>
</evidence>
<evidence type="ECO:0000313" key="9">
    <source>
        <dbReference type="EMBL" id="NOK35527.1"/>
    </source>
</evidence>
<comment type="caution">
    <text evidence="9">The sequence shown here is derived from an EMBL/GenBank/DDBJ whole genome shotgun (WGS) entry which is preliminary data.</text>
</comment>
<dbReference type="InterPro" id="IPR036388">
    <property type="entry name" value="WH-like_DNA-bd_sf"/>
</dbReference>
<keyword evidence="10" id="KW-1185">Reference proteome</keyword>
<dbReference type="InterPro" id="IPR039425">
    <property type="entry name" value="RNA_pol_sigma-70-like"/>
</dbReference>
<dbReference type="InterPro" id="IPR007627">
    <property type="entry name" value="RNA_pol_sigma70_r2"/>
</dbReference>
<proteinExistence type="inferred from homology"/>
<keyword evidence="3 6" id="KW-0731">Sigma factor</keyword>
<organism evidence="9 10">
    <name type="scientific">Corallococcus exercitus</name>
    <dbReference type="NCBI Taxonomy" id="2316736"/>
    <lineage>
        <taxon>Bacteria</taxon>
        <taxon>Pseudomonadati</taxon>
        <taxon>Myxococcota</taxon>
        <taxon>Myxococcia</taxon>
        <taxon>Myxococcales</taxon>
        <taxon>Cystobacterineae</taxon>
        <taxon>Myxococcaceae</taxon>
        <taxon>Corallococcus</taxon>
    </lineage>
</organism>
<name>A0A3A8IEY2_9BACT</name>
<dbReference type="Gene3D" id="1.10.10.10">
    <property type="entry name" value="Winged helix-like DNA-binding domain superfamily/Winged helix DNA-binding domain"/>
    <property type="match status" value="1"/>
</dbReference>
<dbReference type="PROSITE" id="PS01063">
    <property type="entry name" value="SIGMA70_ECF"/>
    <property type="match status" value="1"/>
</dbReference>
<evidence type="ECO:0000256" key="4">
    <source>
        <dbReference type="ARBA" id="ARBA00023125"/>
    </source>
</evidence>
<dbReference type="AlphaFoldDB" id="A0A3A8IEY2"/>
<accession>A0A3A8IEY2</accession>
<dbReference type="PANTHER" id="PTHR43133:SF8">
    <property type="entry name" value="RNA POLYMERASE SIGMA FACTOR HI_1459-RELATED"/>
    <property type="match status" value="1"/>
</dbReference>
<dbReference type="EMBL" id="JABFJV010000114">
    <property type="protein sequence ID" value="NOK35527.1"/>
    <property type="molecule type" value="Genomic_DNA"/>
</dbReference>
<evidence type="ECO:0000256" key="5">
    <source>
        <dbReference type="ARBA" id="ARBA00023163"/>
    </source>
</evidence>
<dbReference type="NCBIfam" id="TIGR02937">
    <property type="entry name" value="sigma70-ECF"/>
    <property type="match status" value="1"/>
</dbReference>
<dbReference type="InterPro" id="IPR014284">
    <property type="entry name" value="RNA_pol_sigma-70_dom"/>
</dbReference>
<keyword evidence="4 6" id="KW-0238">DNA-binding</keyword>
<keyword evidence="5 6" id="KW-0804">Transcription</keyword>
<evidence type="ECO:0000256" key="2">
    <source>
        <dbReference type="ARBA" id="ARBA00023015"/>
    </source>
</evidence>
<dbReference type="InterPro" id="IPR013324">
    <property type="entry name" value="RNA_pol_sigma_r3/r4-like"/>
</dbReference>
<dbReference type="Proteomes" id="UP000563426">
    <property type="component" value="Unassembled WGS sequence"/>
</dbReference>
<evidence type="ECO:0000259" key="8">
    <source>
        <dbReference type="Pfam" id="PF04542"/>
    </source>
</evidence>